<dbReference type="CDD" id="cd00438">
    <property type="entry name" value="cupin_RmlC"/>
    <property type="match status" value="1"/>
</dbReference>
<evidence type="ECO:0000313" key="1">
    <source>
        <dbReference type="EMBL" id="SVA53536.1"/>
    </source>
</evidence>
<dbReference type="GO" id="GO:0005829">
    <property type="term" value="C:cytosol"/>
    <property type="evidence" value="ECO:0007669"/>
    <property type="project" value="TreeGrafter"/>
</dbReference>
<dbReference type="AlphaFoldDB" id="A0A381WLZ6"/>
<dbReference type="InterPro" id="IPR000888">
    <property type="entry name" value="RmlC-like"/>
</dbReference>
<sequence length="184" mass="21279">MEVQETNIPDVLVFLPSIYEDDRGFFVEVYRKDIFNDLGLNEEFVQDNHSRSCYGTLRGLHFQWDPPMGKLMRVTRGKAFLVAVDIRKKSKTIGEWVGMEISEDDKTQIWAPAGFARGFCALSDIVEIQYKCTGTYNSKCESGILWNDSKIGIKWPIKNPRLSEKDKNAQILDKWLEKEESNNF</sequence>
<dbReference type="GO" id="GO:0000271">
    <property type="term" value="P:polysaccharide biosynthetic process"/>
    <property type="evidence" value="ECO:0007669"/>
    <property type="project" value="TreeGrafter"/>
</dbReference>
<dbReference type="GO" id="GO:0019305">
    <property type="term" value="P:dTDP-rhamnose biosynthetic process"/>
    <property type="evidence" value="ECO:0007669"/>
    <property type="project" value="TreeGrafter"/>
</dbReference>
<dbReference type="Pfam" id="PF00908">
    <property type="entry name" value="dTDP_sugar_isom"/>
    <property type="match status" value="1"/>
</dbReference>
<dbReference type="PANTHER" id="PTHR21047:SF2">
    <property type="entry name" value="THYMIDINE DIPHOSPHO-4-KETO-RHAMNOSE 3,5-EPIMERASE"/>
    <property type="match status" value="1"/>
</dbReference>
<gene>
    <name evidence="1" type="ORF">METZ01_LOCUS106390</name>
</gene>
<dbReference type="Gene3D" id="2.60.120.10">
    <property type="entry name" value="Jelly Rolls"/>
    <property type="match status" value="1"/>
</dbReference>
<evidence type="ECO:0008006" key="2">
    <source>
        <dbReference type="Google" id="ProtNLM"/>
    </source>
</evidence>
<dbReference type="SUPFAM" id="SSF51182">
    <property type="entry name" value="RmlC-like cupins"/>
    <property type="match status" value="1"/>
</dbReference>
<dbReference type="GO" id="GO:0008830">
    <property type="term" value="F:dTDP-4-dehydrorhamnose 3,5-epimerase activity"/>
    <property type="evidence" value="ECO:0007669"/>
    <property type="project" value="InterPro"/>
</dbReference>
<accession>A0A381WLZ6</accession>
<dbReference type="InterPro" id="IPR014710">
    <property type="entry name" value="RmlC-like_jellyroll"/>
</dbReference>
<proteinExistence type="predicted"/>
<name>A0A381WLZ6_9ZZZZ</name>
<dbReference type="NCBIfam" id="TIGR01221">
    <property type="entry name" value="rmlC"/>
    <property type="match status" value="1"/>
</dbReference>
<organism evidence="1">
    <name type="scientific">marine metagenome</name>
    <dbReference type="NCBI Taxonomy" id="408172"/>
    <lineage>
        <taxon>unclassified sequences</taxon>
        <taxon>metagenomes</taxon>
        <taxon>ecological metagenomes</taxon>
    </lineage>
</organism>
<dbReference type="PANTHER" id="PTHR21047">
    <property type="entry name" value="DTDP-6-DEOXY-D-GLUCOSE-3,5 EPIMERASE"/>
    <property type="match status" value="1"/>
</dbReference>
<dbReference type="InterPro" id="IPR011051">
    <property type="entry name" value="RmlC_Cupin_sf"/>
</dbReference>
<dbReference type="EMBL" id="UINC01012236">
    <property type="protein sequence ID" value="SVA53536.1"/>
    <property type="molecule type" value="Genomic_DNA"/>
</dbReference>
<protein>
    <recommendedName>
        <fullName evidence="2">dTDP-4-dehydrorhamnose 3,5-epimerase</fullName>
    </recommendedName>
</protein>
<reference evidence="1" key="1">
    <citation type="submission" date="2018-05" db="EMBL/GenBank/DDBJ databases">
        <authorList>
            <person name="Lanie J.A."/>
            <person name="Ng W.-L."/>
            <person name="Kazmierczak K.M."/>
            <person name="Andrzejewski T.M."/>
            <person name="Davidsen T.M."/>
            <person name="Wayne K.J."/>
            <person name="Tettelin H."/>
            <person name="Glass J.I."/>
            <person name="Rusch D."/>
            <person name="Podicherti R."/>
            <person name="Tsui H.-C.T."/>
            <person name="Winkler M.E."/>
        </authorList>
    </citation>
    <scope>NUCLEOTIDE SEQUENCE</scope>
</reference>